<accession>A0ABQ8AAI4</accession>
<sequence length="370" mass="42309">MDKISRLPDELLVKILSFLPTKVAVSTSILSKQWDFLWMWLPKLDYSTRKYSESECTRAPIIESFSLDFLASQFKPVTIRSWLLTAVSRNLREVEVSHGCNNKVLNMLPSSLYTCKSLVSLKLNGRRLLVDVPRMVSLPCLKTFLLQDVKYKNEDSLQRLLSNCPVLEDLVVEGCKGDNMVKFIVIVPSLQRLTNHHCLIERMPKLEEAYVELSFNPVYIDRFIGSITSVKRLTLCIDDVYGDGFVFDQLEHLQLCTCDEQHTSGAVIVRLLKDSPNLRVLDLFKMEYHNPIGLYTWNQPSTVPECILSSLQTFKCSGYSGRPGERDLLIYILKNANHLKTATIWFPTVDMKKELVLSSRASNACQLVFD</sequence>
<dbReference type="InterPro" id="IPR053781">
    <property type="entry name" value="F-box_AtFBL13-like"/>
</dbReference>
<dbReference type="Pfam" id="PF00646">
    <property type="entry name" value="F-box"/>
    <property type="match status" value="1"/>
</dbReference>
<comment type="caution">
    <text evidence="2">The sequence shown here is derived from an EMBL/GenBank/DDBJ whole genome shotgun (WGS) entry which is preliminary data.</text>
</comment>
<feature type="domain" description="F-box" evidence="1">
    <location>
        <begin position="1"/>
        <end position="37"/>
    </location>
</feature>
<dbReference type="InterPro" id="IPR036047">
    <property type="entry name" value="F-box-like_dom_sf"/>
</dbReference>
<evidence type="ECO:0000313" key="3">
    <source>
        <dbReference type="Proteomes" id="UP000824890"/>
    </source>
</evidence>
<gene>
    <name evidence="2" type="ORF">HID58_051985</name>
</gene>
<protein>
    <recommendedName>
        <fullName evidence="1">F-box domain-containing protein</fullName>
    </recommendedName>
</protein>
<dbReference type="CDD" id="cd22160">
    <property type="entry name" value="F-box_AtFBL13-like"/>
    <property type="match status" value="1"/>
</dbReference>
<dbReference type="Pfam" id="PF24758">
    <property type="entry name" value="LRR_At5g56370"/>
    <property type="match status" value="1"/>
</dbReference>
<dbReference type="Gene3D" id="3.80.10.10">
    <property type="entry name" value="Ribonuclease Inhibitor"/>
    <property type="match status" value="1"/>
</dbReference>
<dbReference type="SUPFAM" id="SSF52047">
    <property type="entry name" value="RNI-like"/>
    <property type="match status" value="1"/>
</dbReference>
<dbReference type="PANTHER" id="PTHR31900">
    <property type="entry name" value="F-BOX/RNI SUPERFAMILY PROTEIN-RELATED"/>
    <property type="match status" value="1"/>
</dbReference>
<dbReference type="PANTHER" id="PTHR31900:SF28">
    <property type="entry name" value="FBD DOMAIN-CONTAINING PROTEIN"/>
    <property type="match status" value="1"/>
</dbReference>
<dbReference type="PROSITE" id="PS50181">
    <property type="entry name" value="FBOX"/>
    <property type="match status" value="1"/>
</dbReference>
<name>A0ABQ8AAI4_BRANA</name>
<dbReference type="Proteomes" id="UP000824890">
    <property type="component" value="Unassembled WGS sequence"/>
</dbReference>
<organism evidence="2 3">
    <name type="scientific">Brassica napus</name>
    <name type="common">Rape</name>
    <dbReference type="NCBI Taxonomy" id="3708"/>
    <lineage>
        <taxon>Eukaryota</taxon>
        <taxon>Viridiplantae</taxon>
        <taxon>Streptophyta</taxon>
        <taxon>Embryophyta</taxon>
        <taxon>Tracheophyta</taxon>
        <taxon>Spermatophyta</taxon>
        <taxon>Magnoliopsida</taxon>
        <taxon>eudicotyledons</taxon>
        <taxon>Gunneridae</taxon>
        <taxon>Pentapetalae</taxon>
        <taxon>rosids</taxon>
        <taxon>malvids</taxon>
        <taxon>Brassicales</taxon>
        <taxon>Brassicaceae</taxon>
        <taxon>Brassiceae</taxon>
        <taxon>Brassica</taxon>
    </lineage>
</organism>
<reference evidence="2 3" key="1">
    <citation type="submission" date="2021-05" db="EMBL/GenBank/DDBJ databases">
        <title>Genome Assembly of Synthetic Allotetraploid Brassica napus Reveals Homoeologous Exchanges between Subgenomes.</title>
        <authorList>
            <person name="Davis J.T."/>
        </authorList>
    </citation>
    <scope>NUCLEOTIDE SEQUENCE [LARGE SCALE GENOMIC DNA]</scope>
    <source>
        <strain evidence="3">cv. Da-Ae</strain>
        <tissue evidence="2">Seedling</tissue>
    </source>
</reference>
<dbReference type="SMART" id="SM00579">
    <property type="entry name" value="FBD"/>
    <property type="match status" value="1"/>
</dbReference>
<dbReference type="InterPro" id="IPR055411">
    <property type="entry name" value="LRR_FXL15/At3g58940/PEG3-like"/>
</dbReference>
<evidence type="ECO:0000313" key="2">
    <source>
        <dbReference type="EMBL" id="KAH0889556.1"/>
    </source>
</evidence>
<dbReference type="InterPro" id="IPR050232">
    <property type="entry name" value="FBL13/AtMIF1-like"/>
</dbReference>
<keyword evidence="3" id="KW-1185">Reference proteome</keyword>
<dbReference type="Pfam" id="PF08387">
    <property type="entry name" value="FBD"/>
    <property type="match status" value="1"/>
</dbReference>
<proteinExistence type="predicted"/>
<evidence type="ECO:0000259" key="1">
    <source>
        <dbReference type="PROSITE" id="PS50181"/>
    </source>
</evidence>
<dbReference type="InterPro" id="IPR001810">
    <property type="entry name" value="F-box_dom"/>
</dbReference>
<dbReference type="EMBL" id="JAGKQM010000013">
    <property type="protein sequence ID" value="KAH0889556.1"/>
    <property type="molecule type" value="Genomic_DNA"/>
</dbReference>
<dbReference type="InterPro" id="IPR032675">
    <property type="entry name" value="LRR_dom_sf"/>
</dbReference>
<dbReference type="Gene3D" id="1.20.1280.50">
    <property type="match status" value="1"/>
</dbReference>
<dbReference type="InterPro" id="IPR006566">
    <property type="entry name" value="FBD"/>
</dbReference>
<dbReference type="SUPFAM" id="SSF81383">
    <property type="entry name" value="F-box domain"/>
    <property type="match status" value="1"/>
</dbReference>